<dbReference type="AlphaFoldDB" id="A0A026W8J5"/>
<proteinExistence type="predicted"/>
<dbReference type="Proteomes" id="UP000053097">
    <property type="component" value="Unassembled WGS sequence"/>
</dbReference>
<evidence type="ECO:0000313" key="2">
    <source>
        <dbReference type="Proteomes" id="UP000053097"/>
    </source>
</evidence>
<dbReference type="EMBL" id="KK107364">
    <property type="protein sequence ID" value="EZA51966.1"/>
    <property type="molecule type" value="Genomic_DNA"/>
</dbReference>
<protein>
    <submittedName>
        <fullName evidence="1">Uncharacterized protein</fullName>
    </submittedName>
</protein>
<evidence type="ECO:0000313" key="1">
    <source>
        <dbReference type="EMBL" id="EZA51966.1"/>
    </source>
</evidence>
<reference evidence="1 2" key="1">
    <citation type="journal article" date="2014" name="Curr. Biol.">
        <title>The genome of the clonal raider ant Cerapachys biroi.</title>
        <authorList>
            <person name="Oxley P.R."/>
            <person name="Ji L."/>
            <person name="Fetter-Pruneda I."/>
            <person name="McKenzie S.K."/>
            <person name="Li C."/>
            <person name="Hu H."/>
            <person name="Zhang G."/>
            <person name="Kronauer D.J."/>
        </authorList>
    </citation>
    <scope>NUCLEOTIDE SEQUENCE [LARGE SCALE GENOMIC DNA]</scope>
</reference>
<sequence length="156" mass="17178">MYLRLSCRFCTLSRGSSDGVAAVIRDSLLYAVTWQARKGRLEIPGSRRGASSYNSTRMRASSRIGITITTYIYVGESLESWEDPFTARNREFRVTLRGPRKGIGFGGCKRIQSGLYTASYCALASNLRVYKLFRCNLSGAAQLHVAAVSTSSSTLP</sequence>
<organism evidence="1 2">
    <name type="scientific">Ooceraea biroi</name>
    <name type="common">Clonal raider ant</name>
    <name type="synonym">Cerapachys biroi</name>
    <dbReference type="NCBI Taxonomy" id="2015173"/>
    <lineage>
        <taxon>Eukaryota</taxon>
        <taxon>Metazoa</taxon>
        <taxon>Ecdysozoa</taxon>
        <taxon>Arthropoda</taxon>
        <taxon>Hexapoda</taxon>
        <taxon>Insecta</taxon>
        <taxon>Pterygota</taxon>
        <taxon>Neoptera</taxon>
        <taxon>Endopterygota</taxon>
        <taxon>Hymenoptera</taxon>
        <taxon>Apocrita</taxon>
        <taxon>Aculeata</taxon>
        <taxon>Formicoidea</taxon>
        <taxon>Formicidae</taxon>
        <taxon>Dorylinae</taxon>
        <taxon>Ooceraea</taxon>
    </lineage>
</organism>
<keyword evidence="2" id="KW-1185">Reference proteome</keyword>
<name>A0A026W8J5_OOCBI</name>
<gene>
    <name evidence="1" type="ORF">X777_09281</name>
</gene>
<accession>A0A026W8J5</accession>